<dbReference type="CDD" id="cd17503">
    <property type="entry name" value="MFS_LmrB_MDR_like"/>
    <property type="match status" value="1"/>
</dbReference>
<accession>J0D3X0</accession>
<evidence type="ECO:0000313" key="10">
    <source>
        <dbReference type="Proteomes" id="UP000006415"/>
    </source>
</evidence>
<feature type="transmembrane region" description="Helical" evidence="7">
    <location>
        <begin position="492"/>
        <end position="515"/>
    </location>
</feature>
<organism evidence="9 10">
    <name type="scientific">Scardovia wiggsiae F0424</name>
    <dbReference type="NCBI Taxonomy" id="857290"/>
    <lineage>
        <taxon>Bacteria</taxon>
        <taxon>Bacillati</taxon>
        <taxon>Actinomycetota</taxon>
        <taxon>Actinomycetes</taxon>
        <taxon>Bifidobacteriales</taxon>
        <taxon>Bifidobacteriaceae</taxon>
        <taxon>Scardovia</taxon>
    </lineage>
</organism>
<feature type="transmembrane region" description="Helical" evidence="7">
    <location>
        <begin position="353"/>
        <end position="375"/>
    </location>
</feature>
<dbReference type="PRINTS" id="PR01036">
    <property type="entry name" value="TCRTETB"/>
</dbReference>
<keyword evidence="4 7" id="KW-1133">Transmembrane helix</keyword>
<evidence type="ECO:0000313" key="9">
    <source>
        <dbReference type="EMBL" id="EJD64635.1"/>
    </source>
</evidence>
<dbReference type="PANTHER" id="PTHR42718">
    <property type="entry name" value="MAJOR FACILITATOR SUPERFAMILY MULTIDRUG TRANSPORTER MFSC"/>
    <property type="match status" value="1"/>
</dbReference>
<evidence type="ECO:0000256" key="5">
    <source>
        <dbReference type="ARBA" id="ARBA00023136"/>
    </source>
</evidence>
<feature type="compositionally biased region" description="Basic and acidic residues" evidence="6">
    <location>
        <begin position="1"/>
        <end position="26"/>
    </location>
</feature>
<dbReference type="eggNOG" id="COG2814">
    <property type="taxonomic scope" value="Bacteria"/>
</dbReference>
<dbReference type="GO" id="GO:0022857">
    <property type="term" value="F:transmembrane transporter activity"/>
    <property type="evidence" value="ECO:0007669"/>
    <property type="project" value="InterPro"/>
</dbReference>
<evidence type="ECO:0000259" key="8">
    <source>
        <dbReference type="PROSITE" id="PS50850"/>
    </source>
</evidence>
<feature type="region of interest" description="Disordered" evidence="6">
    <location>
        <begin position="1"/>
        <end position="44"/>
    </location>
</feature>
<feature type="transmembrane region" description="Helical" evidence="7">
    <location>
        <begin position="208"/>
        <end position="230"/>
    </location>
</feature>
<keyword evidence="5 7" id="KW-0472">Membrane</keyword>
<sequence length="533" mass="56903">MQTDSTKRSMKAGEEHLSSAEEDNTRQHNTSENPDRKVYPAVTPPPEKIPGRLIASIISVGMVSFIGILVETLTSVLFPVIMAEFRVGTSTVQWLTTGYLLVVSLIVPLSSYIKRKFKLRTVFLTAVTLCIIGCIVAACSASFPMLLAARILQGLGTGLAMPLMFNIILEQSPRSHVGQIMGVGGLVLSVAPALGPAVGGLVGTYMPWRLIFVILIPFLAIPLITGYLSIRQVSRPEAAQFTVLQAAALMVSFVTFIFAVNKGGQAAVAVSSHTPGAAADGIAAAALLAVSIAAAGIFAWMSRRSFSPLIRLGVFRSITFRWALAAYILMQICQISFGYVIPNSAQLGFGASALVGGFLILPGALFGAFLAPWAGSLLDKYGPKRPVLSAMVLTFAGVLLFMVFITPGSPVYLLGIFYFVFMMGYSMSFANFMTCALNTLDPEFKADGNAVFNSFNQLAGALGTTLMSALVSISQAGLALGTQRYQAATVRGSHWCYIVMVAAIGCSIVCLIRAFSGRRESRSQKGARLRQDR</sequence>
<feature type="transmembrane region" description="Helical" evidence="7">
    <location>
        <begin position="122"/>
        <end position="145"/>
    </location>
</feature>
<feature type="domain" description="Major facilitator superfamily (MFS) profile" evidence="8">
    <location>
        <begin position="56"/>
        <end position="522"/>
    </location>
</feature>
<keyword evidence="10" id="KW-1185">Reference proteome</keyword>
<dbReference type="RefSeq" id="WP_007148193.1">
    <property type="nucleotide sequence ID" value="NZ_AKCI01000001.1"/>
</dbReference>
<dbReference type="GO" id="GO:0005886">
    <property type="term" value="C:plasma membrane"/>
    <property type="evidence" value="ECO:0007669"/>
    <property type="project" value="UniProtKB-SubCell"/>
</dbReference>
<evidence type="ECO:0000256" key="2">
    <source>
        <dbReference type="ARBA" id="ARBA00022448"/>
    </source>
</evidence>
<protein>
    <submittedName>
        <fullName evidence="9">Drug:H+ antiporter-2 (14 Spanner) (DHA2) family drug resistance MFS transporter</fullName>
    </submittedName>
</protein>
<feature type="transmembrane region" description="Helical" evidence="7">
    <location>
        <begin position="92"/>
        <end position="110"/>
    </location>
</feature>
<feature type="transmembrane region" description="Helical" evidence="7">
    <location>
        <begin position="322"/>
        <end position="341"/>
    </location>
</feature>
<proteinExistence type="predicted"/>
<dbReference type="Pfam" id="PF07690">
    <property type="entry name" value="MFS_1"/>
    <property type="match status" value="1"/>
</dbReference>
<evidence type="ECO:0000256" key="1">
    <source>
        <dbReference type="ARBA" id="ARBA00004651"/>
    </source>
</evidence>
<dbReference type="Gene3D" id="1.20.1250.20">
    <property type="entry name" value="MFS general substrate transporter like domains"/>
    <property type="match status" value="2"/>
</dbReference>
<keyword evidence="2" id="KW-0813">Transport</keyword>
<dbReference type="HOGENOM" id="CLU_000960_28_0_11"/>
<gene>
    <name evidence="9" type="ORF">HMPREF9156_01130</name>
</gene>
<dbReference type="OrthoDB" id="9812221at2"/>
<dbReference type="STRING" id="857290.HMPREF9156_01130"/>
<dbReference type="PANTHER" id="PTHR42718:SF9">
    <property type="entry name" value="MAJOR FACILITATOR SUPERFAMILY MULTIDRUG TRANSPORTER MFSC"/>
    <property type="match status" value="1"/>
</dbReference>
<dbReference type="SUPFAM" id="SSF103473">
    <property type="entry name" value="MFS general substrate transporter"/>
    <property type="match status" value="1"/>
</dbReference>
<evidence type="ECO:0000256" key="3">
    <source>
        <dbReference type="ARBA" id="ARBA00022692"/>
    </source>
</evidence>
<dbReference type="PROSITE" id="PS50850">
    <property type="entry name" value="MFS"/>
    <property type="match status" value="1"/>
</dbReference>
<evidence type="ECO:0000256" key="7">
    <source>
        <dbReference type="SAM" id="Phobius"/>
    </source>
</evidence>
<reference evidence="9 10" key="1">
    <citation type="submission" date="2012-01" db="EMBL/GenBank/DDBJ databases">
        <title>The Genome Sequence of Scardovia wiggsiae F0424.</title>
        <authorList>
            <consortium name="The Broad Institute Genome Sequencing Platform"/>
            <person name="Earl A."/>
            <person name="Ward D."/>
            <person name="Feldgarden M."/>
            <person name="Gevers D."/>
            <person name="Izard J."/>
            <person name="Ganesan A."/>
            <person name="Baranova O.V."/>
            <person name="Blanton J.M."/>
            <person name="Tanner A.C."/>
            <person name="Mathney J."/>
            <person name="Dewhirst F.E."/>
            <person name="Young S.K."/>
            <person name="Zeng Q."/>
            <person name="Gargeya S."/>
            <person name="Fitzgerald M."/>
            <person name="Haas B."/>
            <person name="Abouelleil A."/>
            <person name="Alvarado L."/>
            <person name="Arachchi H.M."/>
            <person name="Berlin A."/>
            <person name="Chapman S.B."/>
            <person name="Gearin G."/>
            <person name="Goldberg J."/>
            <person name="Griggs A."/>
            <person name="Gujja S."/>
            <person name="Hansen M."/>
            <person name="Heiman D."/>
            <person name="Howarth C."/>
            <person name="Larimer J."/>
            <person name="Lui A."/>
            <person name="MacDonald P.J.P."/>
            <person name="McCowen C."/>
            <person name="Montmayeur A."/>
            <person name="Murphy C."/>
            <person name="Neiman D."/>
            <person name="Pearson M."/>
            <person name="Priest M."/>
            <person name="Roberts A."/>
            <person name="Saif S."/>
            <person name="Shea T."/>
            <person name="Sisk P."/>
            <person name="Stolte C."/>
            <person name="Sykes S."/>
            <person name="Wortman J."/>
            <person name="Nusbaum C."/>
            <person name="Birren B."/>
        </authorList>
    </citation>
    <scope>NUCLEOTIDE SEQUENCE [LARGE SCALE GENOMIC DNA]</scope>
    <source>
        <strain evidence="9 10">F0424</strain>
    </source>
</reference>
<evidence type="ECO:0000256" key="6">
    <source>
        <dbReference type="SAM" id="MobiDB-lite"/>
    </source>
</evidence>
<dbReference type="EMBL" id="AGZS01000006">
    <property type="protein sequence ID" value="EJD64635.1"/>
    <property type="molecule type" value="Genomic_DNA"/>
</dbReference>
<feature type="transmembrane region" description="Helical" evidence="7">
    <location>
        <begin position="458"/>
        <end position="480"/>
    </location>
</feature>
<dbReference type="Proteomes" id="UP000006415">
    <property type="component" value="Unassembled WGS sequence"/>
</dbReference>
<evidence type="ECO:0000256" key="4">
    <source>
        <dbReference type="ARBA" id="ARBA00022989"/>
    </source>
</evidence>
<name>J0D3X0_9BIFI</name>
<comment type="caution">
    <text evidence="9">The sequence shown here is derived from an EMBL/GenBank/DDBJ whole genome shotgun (WGS) entry which is preliminary data.</text>
</comment>
<dbReference type="InterPro" id="IPR011701">
    <property type="entry name" value="MFS"/>
</dbReference>
<feature type="transmembrane region" description="Helical" evidence="7">
    <location>
        <begin position="411"/>
        <end position="437"/>
    </location>
</feature>
<dbReference type="InterPro" id="IPR036259">
    <property type="entry name" value="MFS_trans_sf"/>
</dbReference>
<feature type="transmembrane region" description="Helical" evidence="7">
    <location>
        <begin position="181"/>
        <end position="202"/>
    </location>
</feature>
<feature type="transmembrane region" description="Helical" evidence="7">
    <location>
        <begin position="281"/>
        <end position="301"/>
    </location>
</feature>
<dbReference type="AlphaFoldDB" id="J0D3X0"/>
<comment type="subcellular location">
    <subcellularLocation>
        <location evidence="1">Cell membrane</location>
        <topology evidence="1">Multi-pass membrane protein</topology>
    </subcellularLocation>
</comment>
<keyword evidence="3 7" id="KW-0812">Transmembrane</keyword>
<feature type="transmembrane region" description="Helical" evidence="7">
    <location>
        <begin position="242"/>
        <end position="261"/>
    </location>
</feature>
<feature type="transmembrane region" description="Helical" evidence="7">
    <location>
        <begin position="53"/>
        <end position="80"/>
    </location>
</feature>
<dbReference type="InterPro" id="IPR020846">
    <property type="entry name" value="MFS_dom"/>
</dbReference>
<feature type="transmembrane region" description="Helical" evidence="7">
    <location>
        <begin position="387"/>
        <end position="405"/>
    </location>
</feature>
<feature type="transmembrane region" description="Helical" evidence="7">
    <location>
        <begin position="151"/>
        <end position="169"/>
    </location>
</feature>